<feature type="compositionally biased region" description="Polar residues" evidence="5">
    <location>
        <begin position="322"/>
        <end position="333"/>
    </location>
</feature>
<proteinExistence type="predicted"/>
<feature type="compositionally biased region" description="Basic and acidic residues" evidence="5">
    <location>
        <begin position="334"/>
        <end position="346"/>
    </location>
</feature>
<evidence type="ECO:0008006" key="9">
    <source>
        <dbReference type="Google" id="ProtNLM"/>
    </source>
</evidence>
<keyword evidence="3 6" id="KW-1133">Transmembrane helix</keyword>
<dbReference type="SMART" id="SM01417">
    <property type="entry name" value="Solute_trans_a"/>
    <property type="match status" value="1"/>
</dbReference>
<dbReference type="Pfam" id="PF03619">
    <property type="entry name" value="Solute_trans_a"/>
    <property type="match status" value="1"/>
</dbReference>
<feature type="transmembrane region" description="Helical" evidence="6">
    <location>
        <begin position="197"/>
        <end position="219"/>
    </location>
</feature>
<feature type="transmembrane region" description="Helical" evidence="6">
    <location>
        <begin position="156"/>
        <end position="182"/>
    </location>
</feature>
<dbReference type="InterPro" id="IPR005178">
    <property type="entry name" value="Ostalpha/TMEM184C"/>
</dbReference>
<evidence type="ECO:0000256" key="6">
    <source>
        <dbReference type="SAM" id="Phobius"/>
    </source>
</evidence>
<gene>
    <name evidence="7" type="ORF">LSH36_238g03102</name>
</gene>
<keyword evidence="8" id="KW-1185">Reference proteome</keyword>
<feature type="transmembrane region" description="Helical" evidence="6">
    <location>
        <begin position="99"/>
        <end position="117"/>
    </location>
</feature>
<keyword evidence="4 6" id="KW-0472">Membrane</keyword>
<evidence type="ECO:0000256" key="1">
    <source>
        <dbReference type="ARBA" id="ARBA00004141"/>
    </source>
</evidence>
<comment type="caution">
    <text evidence="7">The sequence shown here is derived from an EMBL/GenBank/DDBJ whole genome shotgun (WGS) entry which is preliminary data.</text>
</comment>
<protein>
    <recommendedName>
        <fullName evidence="9">Organic solute transporter subunit alpha</fullName>
    </recommendedName>
</protein>
<feature type="region of interest" description="Disordered" evidence="5">
    <location>
        <begin position="322"/>
        <end position="346"/>
    </location>
</feature>
<reference evidence="7" key="1">
    <citation type="journal article" date="2023" name="Mol. Biol. Evol.">
        <title>Third-Generation Sequencing Reveals the Adaptive Role of the Epigenome in Three Deep-Sea Polychaetes.</title>
        <authorList>
            <person name="Perez M."/>
            <person name="Aroh O."/>
            <person name="Sun Y."/>
            <person name="Lan Y."/>
            <person name="Juniper S.K."/>
            <person name="Young C.R."/>
            <person name="Angers B."/>
            <person name="Qian P.Y."/>
        </authorList>
    </citation>
    <scope>NUCLEOTIDE SEQUENCE</scope>
    <source>
        <strain evidence="7">P08H-3</strain>
    </source>
</reference>
<dbReference type="GO" id="GO:0016020">
    <property type="term" value="C:membrane"/>
    <property type="evidence" value="ECO:0007669"/>
    <property type="project" value="UniProtKB-SubCell"/>
</dbReference>
<evidence type="ECO:0000256" key="4">
    <source>
        <dbReference type="ARBA" id="ARBA00023136"/>
    </source>
</evidence>
<evidence type="ECO:0000256" key="3">
    <source>
        <dbReference type="ARBA" id="ARBA00022989"/>
    </source>
</evidence>
<evidence type="ECO:0000256" key="5">
    <source>
        <dbReference type="SAM" id="MobiDB-lite"/>
    </source>
</evidence>
<organism evidence="7 8">
    <name type="scientific">Paralvinella palmiformis</name>
    <dbReference type="NCBI Taxonomy" id="53620"/>
    <lineage>
        <taxon>Eukaryota</taxon>
        <taxon>Metazoa</taxon>
        <taxon>Spiralia</taxon>
        <taxon>Lophotrochozoa</taxon>
        <taxon>Annelida</taxon>
        <taxon>Polychaeta</taxon>
        <taxon>Sedentaria</taxon>
        <taxon>Canalipalpata</taxon>
        <taxon>Terebellida</taxon>
        <taxon>Terebelliformia</taxon>
        <taxon>Alvinellidae</taxon>
        <taxon>Paralvinella</taxon>
    </lineage>
</organism>
<dbReference type="PANTHER" id="PTHR23423">
    <property type="entry name" value="ORGANIC SOLUTE TRANSPORTER-RELATED"/>
    <property type="match status" value="1"/>
</dbReference>
<evidence type="ECO:0000313" key="7">
    <source>
        <dbReference type="EMBL" id="KAK2155505.1"/>
    </source>
</evidence>
<accession>A0AAD9JP05</accession>
<comment type="subcellular location">
    <subcellularLocation>
        <location evidence="1">Membrane</location>
        <topology evidence="1">Multi-pass membrane protein</topology>
    </subcellularLocation>
</comment>
<feature type="transmembrane region" description="Helical" evidence="6">
    <location>
        <begin position="67"/>
        <end position="87"/>
    </location>
</feature>
<dbReference type="Proteomes" id="UP001208570">
    <property type="component" value="Unassembled WGS sequence"/>
</dbReference>
<evidence type="ECO:0000256" key="2">
    <source>
        <dbReference type="ARBA" id="ARBA00022692"/>
    </source>
</evidence>
<feature type="transmembrane region" description="Helical" evidence="6">
    <location>
        <begin position="231"/>
        <end position="258"/>
    </location>
</feature>
<sequence length="346" mass="38351">MDDNEDGLVQCAVDVPTATEIISAQSLSSDIILGILWACFVFCIAIFIEEVVFIVKHFRSNYRRRKTVYVLLLAPVYSLCSIIGVMVPRTGPLIDLIPSSFYGMAFYSIMCLLGDYLGTERLIKGFNGVQQFTLATPPCCCCCSCLPKPAFTRKNYLLLLMMVYQIALIRPIISFVAAVLWFDGRYVPGLIIADNAFPYLATLNTVSTLLSAWGLLIVYKTFQTTLSNFFVGVKFLYLQLAILGTVIGKVIIACLVTGDVIPCNTFIPSRARALRLDNSFVVVWMVLVSMCGRVAFRRYGDAIDEEELDRKLDVTGTQHVTETALSDVSTNEGSADHKKSKSEKGQ</sequence>
<name>A0AAD9JP05_9ANNE</name>
<evidence type="ECO:0000313" key="8">
    <source>
        <dbReference type="Proteomes" id="UP001208570"/>
    </source>
</evidence>
<feature type="transmembrane region" description="Helical" evidence="6">
    <location>
        <begin position="31"/>
        <end position="55"/>
    </location>
</feature>
<dbReference type="EMBL" id="JAODUP010000238">
    <property type="protein sequence ID" value="KAK2155505.1"/>
    <property type="molecule type" value="Genomic_DNA"/>
</dbReference>
<keyword evidence="2 6" id="KW-0812">Transmembrane</keyword>
<dbReference type="AlphaFoldDB" id="A0AAD9JP05"/>